<comment type="similarity">
    <text evidence="1 5">Belongs to the bacterial ribosomal protein bL32 family.</text>
</comment>
<evidence type="ECO:0000313" key="6">
    <source>
        <dbReference type="EMBL" id="OGE03171.1"/>
    </source>
</evidence>
<dbReference type="InterPro" id="IPR011332">
    <property type="entry name" value="Ribosomal_zn-bd"/>
</dbReference>
<keyword evidence="3 5" id="KW-0687">Ribonucleoprotein</keyword>
<dbReference type="EMBL" id="MFCA01000002">
    <property type="protein sequence ID" value="OGE03171.1"/>
    <property type="molecule type" value="Genomic_DNA"/>
</dbReference>
<dbReference type="Proteomes" id="UP000176751">
    <property type="component" value="Unassembled WGS sequence"/>
</dbReference>
<dbReference type="GO" id="GO:0006412">
    <property type="term" value="P:translation"/>
    <property type="evidence" value="ECO:0007669"/>
    <property type="project" value="UniProtKB-UniRule"/>
</dbReference>
<dbReference type="GO" id="GO:0003735">
    <property type="term" value="F:structural constituent of ribosome"/>
    <property type="evidence" value="ECO:0007669"/>
    <property type="project" value="InterPro"/>
</dbReference>
<evidence type="ECO:0000256" key="3">
    <source>
        <dbReference type="ARBA" id="ARBA00023274"/>
    </source>
</evidence>
<dbReference type="PANTHER" id="PTHR35534:SF1">
    <property type="entry name" value="LARGE RIBOSOMAL SUBUNIT PROTEIN BL32"/>
    <property type="match status" value="1"/>
</dbReference>
<comment type="caution">
    <text evidence="6">The sequence shown here is derived from an EMBL/GenBank/DDBJ whole genome shotgun (WGS) entry which is preliminary data.</text>
</comment>
<dbReference type="SUPFAM" id="SSF57829">
    <property type="entry name" value="Zn-binding ribosomal proteins"/>
    <property type="match status" value="1"/>
</dbReference>
<dbReference type="InterPro" id="IPR044957">
    <property type="entry name" value="Ribosomal_bL32_bact"/>
</dbReference>
<reference evidence="6 7" key="1">
    <citation type="journal article" date="2016" name="Nat. Commun.">
        <title>Thousands of microbial genomes shed light on interconnected biogeochemical processes in an aquifer system.</title>
        <authorList>
            <person name="Anantharaman K."/>
            <person name="Brown C.T."/>
            <person name="Hug L.A."/>
            <person name="Sharon I."/>
            <person name="Castelle C.J."/>
            <person name="Probst A.J."/>
            <person name="Thomas B.C."/>
            <person name="Singh A."/>
            <person name="Wilkins M.J."/>
            <person name="Karaoz U."/>
            <person name="Brodie E.L."/>
            <person name="Williams K.H."/>
            <person name="Hubbard S.S."/>
            <person name="Banfield J.F."/>
        </authorList>
    </citation>
    <scope>NUCLEOTIDE SEQUENCE [LARGE SCALE GENOMIC DNA]</scope>
</reference>
<evidence type="ECO:0000256" key="4">
    <source>
        <dbReference type="ARBA" id="ARBA00035178"/>
    </source>
</evidence>
<evidence type="ECO:0000256" key="1">
    <source>
        <dbReference type="ARBA" id="ARBA00008560"/>
    </source>
</evidence>
<evidence type="ECO:0000256" key="2">
    <source>
        <dbReference type="ARBA" id="ARBA00022980"/>
    </source>
</evidence>
<accession>A0A1F5HGA6</accession>
<dbReference type="NCBIfam" id="TIGR01031">
    <property type="entry name" value="rpmF_bact"/>
    <property type="match status" value="1"/>
</dbReference>
<organism evidence="6 7">
    <name type="scientific">Candidatus Curtissbacteria bacterium RIFOXYA1_FULL_41_14</name>
    <dbReference type="NCBI Taxonomy" id="1797737"/>
    <lineage>
        <taxon>Bacteria</taxon>
        <taxon>Candidatus Curtissiibacteriota</taxon>
    </lineage>
</organism>
<keyword evidence="2 5" id="KW-0689">Ribosomal protein</keyword>
<dbReference type="STRING" id="1797737.A2196_05210"/>
<dbReference type="AlphaFoldDB" id="A0A1F5HGA6"/>
<proteinExistence type="inferred from homology"/>
<evidence type="ECO:0000313" key="7">
    <source>
        <dbReference type="Proteomes" id="UP000176751"/>
    </source>
</evidence>
<evidence type="ECO:0000256" key="5">
    <source>
        <dbReference type="HAMAP-Rule" id="MF_00340"/>
    </source>
</evidence>
<name>A0A1F5HGA6_9BACT</name>
<sequence length="62" mass="7034">MTPLPKKKHAKARTRKRKAAISLKIPELVACQRCQNLKFPHQACPSCGFYKEGIELKVKKGK</sequence>
<gene>
    <name evidence="5" type="primary">rpmF</name>
    <name evidence="6" type="ORF">A2196_05210</name>
</gene>
<dbReference type="GO" id="GO:0015934">
    <property type="term" value="C:large ribosomal subunit"/>
    <property type="evidence" value="ECO:0007669"/>
    <property type="project" value="InterPro"/>
</dbReference>
<dbReference type="PANTHER" id="PTHR35534">
    <property type="entry name" value="50S RIBOSOMAL PROTEIN L32"/>
    <property type="match status" value="1"/>
</dbReference>
<dbReference type="Pfam" id="PF01783">
    <property type="entry name" value="Ribosomal_L32p"/>
    <property type="match status" value="1"/>
</dbReference>
<dbReference type="InterPro" id="IPR002677">
    <property type="entry name" value="Ribosomal_bL32"/>
</dbReference>
<dbReference type="HAMAP" id="MF_00340">
    <property type="entry name" value="Ribosomal_bL32"/>
    <property type="match status" value="1"/>
</dbReference>
<protein>
    <recommendedName>
        <fullName evidence="4 5">Large ribosomal subunit protein bL32</fullName>
    </recommendedName>
</protein>